<proteinExistence type="predicted"/>
<dbReference type="InterPro" id="IPR036770">
    <property type="entry name" value="Ankyrin_rpt-contain_sf"/>
</dbReference>
<keyword evidence="1" id="KW-0040">ANK repeat</keyword>
<protein>
    <recommendedName>
        <fullName evidence="2">DUF6604 domain-containing protein</fullName>
    </recommendedName>
</protein>
<evidence type="ECO:0000313" key="3">
    <source>
        <dbReference type="EMBL" id="KAL3668945.1"/>
    </source>
</evidence>
<dbReference type="PROSITE" id="PS50088">
    <property type="entry name" value="ANK_REPEAT"/>
    <property type="match status" value="1"/>
</dbReference>
<dbReference type="AlphaFoldDB" id="A0ABD3FTA4"/>
<dbReference type="SMART" id="SM00248">
    <property type="entry name" value="ANK"/>
    <property type="match status" value="3"/>
</dbReference>
<dbReference type="InterPro" id="IPR046539">
    <property type="entry name" value="DUF6604"/>
</dbReference>
<sequence>MSSFPVGKYARYKRCTAFFLDWLLRVRVRDQSDQRVHLEALNEVVQEVAEDPSILTAKQLQELPKALAACHYAITLREHVSTFFPDDDEGQIGHRHFLKLLRSWYQTLVGVKIQPEAEEKIKFENYYEVLQTDEDFFPNEDIVVESTAQEKAKTDRDRLFDEAFVDEMRMEVLSFFVELDDLMQGVYNVYVAVKMEKRTLVEATVVVKLAMDAAGALTAQLQLKYPSLVTGEDMYNVVKNADPENFRQRMASIHFKYLADLQDSLVNGDGVAPYVPGMFLLDFVGVGTTLDSFLTAVPIDPTKSINFSTRCFGEAYGEDRTPEYVLLPAPSNSKVFLLQQLPLLHKTIVEKKLTTGFGYDSSAPADSFMVLLEDYFATREVKVTAVFACICWIKSVSALQGDGGLGRNVSLTFTHSNKLMKNIGDTVEKGAVRMAHKKTDEFLQLCSDEMKRSTRRRYLARVNPLQAGLTMLDHHFKYLHLSSEVLLVTSRFRSFGHLYNALVQERYLEHIPFLDDLLEIYSEMIFTPSRASAVRGAYYRTLLLSVDLRTTSVDAVCRGEALPAGSGKFRRRKQYHLRDLSKTYRLMVNQDKSVLEGASWTGILADAVGICSRELFETRVLSRDLLKLNDKLVDVFADLLSEFKQKESIHNGLPCQNTQQRELEDGVLMVLLQLLDIPQPDGSARFKGENPVDTTNFCKKAAAVIRNKFGTCERSSFTFPAQPDWVSQEYGSMSLEMTEGGDTREEVFCKLWKLLQESNGPLIESDRLYFMSEIKKDPQLLGMTTSSTDLPHLLVPDSKNQPKHEDLCTLLHQAAAGSAHDADLVEWMIQLGALILQPTLHCRTLPLQKDISCPRKSLPSTMAVHCAVIAGHEDITQILLEADNFVDLNTPTWHTKETLAHLAVKHGHRGLFNTLVWFGADLLVQDRCGRRVWAVTGDADWAHSIVTYAVHANGNTPDGIDQHDKRFFTQKTERRRTPANYITSQSTMKGSKSKSRIKKTKNGKVSAEAAIADTKSSFYNCAHRHLSAAAK</sequence>
<evidence type="ECO:0000256" key="1">
    <source>
        <dbReference type="PROSITE-ProRule" id="PRU00023"/>
    </source>
</evidence>
<dbReference type="Proteomes" id="UP001632037">
    <property type="component" value="Unassembled WGS sequence"/>
</dbReference>
<evidence type="ECO:0000259" key="2">
    <source>
        <dbReference type="Pfam" id="PF20253"/>
    </source>
</evidence>
<dbReference type="Gene3D" id="1.25.40.20">
    <property type="entry name" value="Ankyrin repeat-containing domain"/>
    <property type="match status" value="1"/>
</dbReference>
<name>A0ABD3FTA4_9STRA</name>
<comment type="caution">
    <text evidence="3">The sequence shown here is derived from an EMBL/GenBank/DDBJ whole genome shotgun (WGS) entry which is preliminary data.</text>
</comment>
<evidence type="ECO:0000313" key="4">
    <source>
        <dbReference type="Proteomes" id="UP001632037"/>
    </source>
</evidence>
<feature type="domain" description="DUF6604" evidence="2">
    <location>
        <begin position="11"/>
        <end position="221"/>
    </location>
</feature>
<accession>A0ABD3FTA4</accession>
<reference evidence="3 4" key="1">
    <citation type="submission" date="2024-09" db="EMBL/GenBank/DDBJ databases">
        <title>Genome sequencing and assembly of Phytophthora oleae, isolate VK10A, causative agent of rot of olive drupes.</title>
        <authorList>
            <person name="Conti Taguali S."/>
            <person name="Riolo M."/>
            <person name="La Spada F."/>
            <person name="Cacciola S.O."/>
            <person name="Dionisio G."/>
        </authorList>
    </citation>
    <scope>NUCLEOTIDE SEQUENCE [LARGE SCALE GENOMIC DNA]</scope>
    <source>
        <strain evidence="3 4">VK10A</strain>
    </source>
</reference>
<dbReference type="Pfam" id="PF20253">
    <property type="entry name" value="DUF6604"/>
    <property type="match status" value="1"/>
</dbReference>
<dbReference type="Pfam" id="PF13637">
    <property type="entry name" value="Ank_4"/>
    <property type="match status" value="1"/>
</dbReference>
<dbReference type="EMBL" id="JBIMZQ010000010">
    <property type="protein sequence ID" value="KAL3668945.1"/>
    <property type="molecule type" value="Genomic_DNA"/>
</dbReference>
<dbReference type="SUPFAM" id="SSF48403">
    <property type="entry name" value="Ankyrin repeat"/>
    <property type="match status" value="1"/>
</dbReference>
<feature type="repeat" description="ANK" evidence="1">
    <location>
        <begin position="895"/>
        <end position="927"/>
    </location>
</feature>
<gene>
    <name evidence="3" type="ORF">V7S43_006234</name>
</gene>
<organism evidence="3 4">
    <name type="scientific">Phytophthora oleae</name>
    <dbReference type="NCBI Taxonomy" id="2107226"/>
    <lineage>
        <taxon>Eukaryota</taxon>
        <taxon>Sar</taxon>
        <taxon>Stramenopiles</taxon>
        <taxon>Oomycota</taxon>
        <taxon>Peronosporomycetes</taxon>
        <taxon>Peronosporales</taxon>
        <taxon>Peronosporaceae</taxon>
        <taxon>Phytophthora</taxon>
    </lineage>
</organism>
<dbReference type="InterPro" id="IPR002110">
    <property type="entry name" value="Ankyrin_rpt"/>
</dbReference>
<keyword evidence="4" id="KW-1185">Reference proteome</keyword>